<dbReference type="AlphaFoldDB" id="A0A511W4S5"/>
<comment type="caution">
    <text evidence="2">The sequence shown here is derived from an EMBL/GenBank/DDBJ whole genome shotgun (WGS) entry which is preliminary data.</text>
</comment>
<evidence type="ECO:0000256" key="1">
    <source>
        <dbReference type="SAM" id="Phobius"/>
    </source>
</evidence>
<accession>A0A511W4S5</accession>
<dbReference type="Proteomes" id="UP000321440">
    <property type="component" value="Unassembled WGS sequence"/>
</dbReference>
<protein>
    <submittedName>
        <fullName evidence="2">Uncharacterized protein</fullName>
    </submittedName>
</protein>
<feature type="transmembrane region" description="Helical" evidence="1">
    <location>
        <begin position="12"/>
        <end position="34"/>
    </location>
</feature>
<feature type="transmembrane region" description="Helical" evidence="1">
    <location>
        <begin position="80"/>
        <end position="101"/>
    </location>
</feature>
<keyword evidence="3" id="KW-1185">Reference proteome</keyword>
<keyword evidence="1" id="KW-0812">Transmembrane</keyword>
<evidence type="ECO:0000313" key="3">
    <source>
        <dbReference type="Proteomes" id="UP000321440"/>
    </source>
</evidence>
<keyword evidence="1" id="KW-0472">Membrane</keyword>
<name>A0A511W4S5_9BACI</name>
<organism evidence="2 3">
    <name type="scientific">Alkalibacillus haloalkaliphilus</name>
    <dbReference type="NCBI Taxonomy" id="94136"/>
    <lineage>
        <taxon>Bacteria</taxon>
        <taxon>Bacillati</taxon>
        <taxon>Bacillota</taxon>
        <taxon>Bacilli</taxon>
        <taxon>Bacillales</taxon>
        <taxon>Bacillaceae</taxon>
        <taxon>Alkalibacillus</taxon>
    </lineage>
</organism>
<sequence length="115" mass="13236">MFNQLYDFIMGNLLFVVLFLVMMISLYFLIKPLIQFWMSKQCLHTLTYWIASTTMFIIIVGYLYFTNHSIVSSATGMKELTLSLLIAVSGFGLCLMVYSVSKSLSQFIRNRNTTS</sequence>
<gene>
    <name evidence="2" type="ORF">AHA02nite_11040</name>
</gene>
<reference evidence="2 3" key="1">
    <citation type="submission" date="2019-07" db="EMBL/GenBank/DDBJ databases">
        <title>Whole genome shotgun sequence of Alkalibacillus haloalkaliphilus NBRC 103110.</title>
        <authorList>
            <person name="Hosoyama A."/>
            <person name="Uohara A."/>
            <person name="Ohji S."/>
            <person name="Ichikawa N."/>
        </authorList>
    </citation>
    <scope>NUCLEOTIDE SEQUENCE [LARGE SCALE GENOMIC DNA]</scope>
    <source>
        <strain evidence="2 3">NBRC 103110</strain>
    </source>
</reference>
<dbReference type="RefSeq" id="WP_146815182.1">
    <property type="nucleotide sequence ID" value="NZ_BJYA01000004.1"/>
</dbReference>
<proteinExistence type="predicted"/>
<dbReference type="EMBL" id="BJYA01000004">
    <property type="protein sequence ID" value="GEN45328.1"/>
    <property type="molecule type" value="Genomic_DNA"/>
</dbReference>
<keyword evidence="1" id="KW-1133">Transmembrane helix</keyword>
<evidence type="ECO:0000313" key="2">
    <source>
        <dbReference type="EMBL" id="GEN45328.1"/>
    </source>
</evidence>
<feature type="transmembrane region" description="Helical" evidence="1">
    <location>
        <begin position="46"/>
        <end position="65"/>
    </location>
</feature>
<dbReference type="OrthoDB" id="9835287at2"/>